<name>A0ABS6TEH6_9ENTE</name>
<dbReference type="Pfam" id="PF00535">
    <property type="entry name" value="Glycos_transf_2"/>
    <property type="match status" value="1"/>
</dbReference>
<feature type="domain" description="Glycosyltransferase 2-like" evidence="1">
    <location>
        <begin position="5"/>
        <end position="163"/>
    </location>
</feature>
<reference evidence="2 3" key="1">
    <citation type="submission" date="2021-06" db="EMBL/GenBank/DDBJ databases">
        <title>Enterococcus alishanensis sp. nov., a novel lactic acid bacterium isolated from fresh coffee beans.</title>
        <authorList>
            <person name="Chen Y.-S."/>
        </authorList>
    </citation>
    <scope>NUCLEOTIDE SEQUENCE [LARGE SCALE GENOMIC DNA]</scope>
    <source>
        <strain evidence="2 3">ALS3</strain>
    </source>
</reference>
<sequence>MKILSIIVPCYNSAEYMERCINSLLLGGELVEIILVNDGSRDNTPQIADHYLENFPTQVKVVHQKNGGHGQAINSGLQIATGKFTKIVDSDDWVDVQSYREILNFLETKADDLEIDMLISNYVYEKQGQKNKKVMNYRRFLPTDKAFTWQDVKFPFGKYLLMHSVIYRLEVLKESHIQLPQHSFYVDNLYIFEPLPIVENMYYLDVDFYRYFIGREDQSVNEKVMISRIDQQIAINKTMIAYYSDTQGTEDNVLTYMRRYLEIITAVSSILLIKEGSSESLEKKKELWQFIRSQDTHLYYRLRLGLLGIGLHLPGKVGRKTTVGVYHMAQRIYGFN</sequence>
<dbReference type="RefSeq" id="WP_218326366.1">
    <property type="nucleotide sequence ID" value="NZ_JAHUZB010000004.1"/>
</dbReference>
<evidence type="ECO:0000313" key="3">
    <source>
        <dbReference type="Proteomes" id="UP000774130"/>
    </source>
</evidence>
<protein>
    <submittedName>
        <fullName evidence="2">Glycosyltransferase</fullName>
        <ecNumber evidence="2">2.4.-.-</ecNumber>
    </submittedName>
</protein>
<dbReference type="EMBL" id="JAHUZB010000004">
    <property type="protein sequence ID" value="MBV7391239.1"/>
    <property type="molecule type" value="Genomic_DNA"/>
</dbReference>
<keyword evidence="3" id="KW-1185">Reference proteome</keyword>
<dbReference type="PANTHER" id="PTHR22916:SF3">
    <property type="entry name" value="UDP-GLCNAC:BETAGAL BETA-1,3-N-ACETYLGLUCOSAMINYLTRANSFERASE-LIKE PROTEIN 1"/>
    <property type="match status" value="1"/>
</dbReference>
<comment type="caution">
    <text evidence="2">The sequence shown here is derived from an EMBL/GenBank/DDBJ whole genome shotgun (WGS) entry which is preliminary data.</text>
</comment>
<dbReference type="GO" id="GO:0016757">
    <property type="term" value="F:glycosyltransferase activity"/>
    <property type="evidence" value="ECO:0007669"/>
    <property type="project" value="UniProtKB-KW"/>
</dbReference>
<dbReference type="InterPro" id="IPR001173">
    <property type="entry name" value="Glyco_trans_2-like"/>
</dbReference>
<dbReference type="EC" id="2.4.-.-" evidence="2"/>
<organism evidence="2 3">
    <name type="scientific">Enterococcus alishanensis</name>
    <dbReference type="NCBI Taxonomy" id="1303817"/>
    <lineage>
        <taxon>Bacteria</taxon>
        <taxon>Bacillati</taxon>
        <taxon>Bacillota</taxon>
        <taxon>Bacilli</taxon>
        <taxon>Lactobacillales</taxon>
        <taxon>Enterococcaceae</taxon>
        <taxon>Enterococcus</taxon>
    </lineage>
</organism>
<keyword evidence="2" id="KW-0808">Transferase</keyword>
<keyword evidence="2" id="KW-0328">Glycosyltransferase</keyword>
<accession>A0ABS6TEH6</accession>
<dbReference type="Proteomes" id="UP000774130">
    <property type="component" value="Unassembled WGS sequence"/>
</dbReference>
<evidence type="ECO:0000313" key="2">
    <source>
        <dbReference type="EMBL" id="MBV7391239.1"/>
    </source>
</evidence>
<proteinExistence type="predicted"/>
<dbReference type="CDD" id="cd00761">
    <property type="entry name" value="Glyco_tranf_GTA_type"/>
    <property type="match status" value="1"/>
</dbReference>
<gene>
    <name evidence="2" type="ORF">KUA55_11155</name>
</gene>
<dbReference type="PANTHER" id="PTHR22916">
    <property type="entry name" value="GLYCOSYLTRANSFERASE"/>
    <property type="match status" value="1"/>
</dbReference>
<evidence type="ECO:0000259" key="1">
    <source>
        <dbReference type="Pfam" id="PF00535"/>
    </source>
</evidence>